<proteinExistence type="predicted"/>
<feature type="compositionally biased region" description="Basic and acidic residues" evidence="1">
    <location>
        <begin position="128"/>
        <end position="156"/>
    </location>
</feature>
<evidence type="ECO:0000256" key="1">
    <source>
        <dbReference type="SAM" id="MobiDB-lite"/>
    </source>
</evidence>
<sequence>MKMNCIRPSHAPAARRDIATSSGQAYSGQHTPVFYGSGAHSSSRATASSSRTQEPVSDEEEHEEDDDEEGEEEDEDVHSQAATSARGHGWDNWPEEIGGSQLSGAPPATQPSQGSQRRKGVPRRRPRDHTDIGSHIRLDTHPGRDRKRKDPYTPAR</sequence>
<dbReference type="Proteomes" id="UP000823388">
    <property type="component" value="Chromosome 8N"/>
</dbReference>
<feature type="region of interest" description="Disordered" evidence="1">
    <location>
        <begin position="1"/>
        <end position="156"/>
    </location>
</feature>
<dbReference type="AlphaFoldDB" id="A0A8T0P7G1"/>
<feature type="compositionally biased region" description="Low complexity" evidence="1">
    <location>
        <begin position="41"/>
        <end position="52"/>
    </location>
</feature>
<organism evidence="2 3">
    <name type="scientific">Panicum virgatum</name>
    <name type="common">Blackwell switchgrass</name>
    <dbReference type="NCBI Taxonomy" id="38727"/>
    <lineage>
        <taxon>Eukaryota</taxon>
        <taxon>Viridiplantae</taxon>
        <taxon>Streptophyta</taxon>
        <taxon>Embryophyta</taxon>
        <taxon>Tracheophyta</taxon>
        <taxon>Spermatophyta</taxon>
        <taxon>Magnoliopsida</taxon>
        <taxon>Liliopsida</taxon>
        <taxon>Poales</taxon>
        <taxon>Poaceae</taxon>
        <taxon>PACMAD clade</taxon>
        <taxon>Panicoideae</taxon>
        <taxon>Panicodae</taxon>
        <taxon>Paniceae</taxon>
        <taxon>Panicinae</taxon>
        <taxon>Panicum</taxon>
        <taxon>Panicum sect. Hiantes</taxon>
    </lineage>
</organism>
<reference evidence="2" key="1">
    <citation type="submission" date="2020-05" db="EMBL/GenBank/DDBJ databases">
        <title>WGS assembly of Panicum virgatum.</title>
        <authorList>
            <person name="Lovell J.T."/>
            <person name="Jenkins J."/>
            <person name="Shu S."/>
            <person name="Juenger T.E."/>
            <person name="Schmutz J."/>
        </authorList>
    </citation>
    <scope>NUCLEOTIDE SEQUENCE</scope>
    <source>
        <strain evidence="2">AP13</strain>
    </source>
</reference>
<gene>
    <name evidence="2" type="ORF">PVAP13_8NG191202</name>
</gene>
<evidence type="ECO:0000313" key="3">
    <source>
        <dbReference type="Proteomes" id="UP000823388"/>
    </source>
</evidence>
<comment type="caution">
    <text evidence="2">The sequence shown here is derived from an EMBL/GenBank/DDBJ whole genome shotgun (WGS) entry which is preliminary data.</text>
</comment>
<dbReference type="EMBL" id="CM029052">
    <property type="protein sequence ID" value="KAG2556745.1"/>
    <property type="molecule type" value="Genomic_DNA"/>
</dbReference>
<accession>A0A8T0P7G1</accession>
<evidence type="ECO:0000313" key="2">
    <source>
        <dbReference type="EMBL" id="KAG2556745.1"/>
    </source>
</evidence>
<name>A0A8T0P7G1_PANVG</name>
<feature type="compositionally biased region" description="Basic residues" evidence="1">
    <location>
        <begin position="116"/>
        <end position="127"/>
    </location>
</feature>
<feature type="compositionally biased region" description="Acidic residues" evidence="1">
    <location>
        <begin position="56"/>
        <end position="76"/>
    </location>
</feature>
<keyword evidence="3" id="KW-1185">Reference proteome</keyword>
<protein>
    <submittedName>
        <fullName evidence="2">Uncharacterized protein</fullName>
    </submittedName>
</protein>
<feature type="compositionally biased region" description="Polar residues" evidence="1">
    <location>
        <begin position="19"/>
        <end position="30"/>
    </location>
</feature>